<evidence type="ECO:0000256" key="1">
    <source>
        <dbReference type="SAM" id="MobiDB-lite"/>
    </source>
</evidence>
<protein>
    <submittedName>
        <fullName evidence="2">Uncharacterized protein</fullName>
    </submittedName>
</protein>
<feature type="compositionally biased region" description="Basic and acidic residues" evidence="1">
    <location>
        <begin position="74"/>
        <end position="88"/>
    </location>
</feature>
<proteinExistence type="predicted"/>
<keyword evidence="3" id="KW-1185">Reference proteome</keyword>
<dbReference type="EMBL" id="CP026948">
    <property type="protein sequence ID" value="AWB83137.1"/>
    <property type="molecule type" value="Genomic_DNA"/>
</dbReference>
<dbReference type="RefSeq" id="WP_108403133.1">
    <property type="nucleotide sequence ID" value="NZ_CP026948.1"/>
</dbReference>
<dbReference type="KEGG" id="clia:C3E79_00390"/>
<evidence type="ECO:0000313" key="3">
    <source>
        <dbReference type="Proteomes" id="UP000244754"/>
    </source>
</evidence>
<accession>A0A2S0WBJ8</accession>
<name>A0A2S0WBJ8_9CORY</name>
<dbReference type="AlphaFoldDB" id="A0A2S0WBJ8"/>
<organism evidence="2 3">
    <name type="scientific">Corynebacterium liangguodongii</name>
    <dbReference type="NCBI Taxonomy" id="2079535"/>
    <lineage>
        <taxon>Bacteria</taxon>
        <taxon>Bacillati</taxon>
        <taxon>Actinomycetota</taxon>
        <taxon>Actinomycetes</taxon>
        <taxon>Mycobacteriales</taxon>
        <taxon>Corynebacteriaceae</taxon>
        <taxon>Corynebacterium</taxon>
    </lineage>
</organism>
<gene>
    <name evidence="2" type="ORF">C3E79_00390</name>
</gene>
<reference evidence="3" key="1">
    <citation type="submission" date="2018-01" db="EMBL/GenBank/DDBJ databases">
        <authorList>
            <person name="Li J."/>
        </authorList>
    </citation>
    <scope>NUCLEOTIDE SEQUENCE [LARGE SCALE GENOMIC DNA]</scope>
    <source>
        <strain evidence="3">2184</strain>
    </source>
</reference>
<dbReference type="Proteomes" id="UP000244754">
    <property type="component" value="Chromosome"/>
</dbReference>
<feature type="region of interest" description="Disordered" evidence="1">
    <location>
        <begin position="69"/>
        <end position="88"/>
    </location>
</feature>
<sequence length="88" mass="9696">MTIVTQRDAVDKAKVDAIEKKLLDTPEVATLIRELAVSATDANDPVRCMLQALLASGLQAEMDARLGYQSSNREGQDGNRYLDCRNRS</sequence>
<evidence type="ECO:0000313" key="2">
    <source>
        <dbReference type="EMBL" id="AWB83137.1"/>
    </source>
</evidence>